<name>A0A7D5QGH6_9EURY</name>
<keyword evidence="3" id="KW-1185">Reference proteome</keyword>
<sequence>MDTIKEILHIHGIASVAEMTIDDYIKLDVDGFMPLCIEKVGDSQISVAHYYVQNHDYMRDPEIVFEVLDDGNWVPIEYIQDPFTYEYDENGLIAAMAFAVNTWDKNIQEQGFVEAARAAVSSSPATSQEEVSA</sequence>
<evidence type="ECO:0000313" key="2">
    <source>
        <dbReference type="EMBL" id="QLG62062.1"/>
    </source>
</evidence>
<reference evidence="2 3" key="1">
    <citation type="submission" date="2020-06" db="EMBL/GenBank/DDBJ databases">
        <title>NJ-3-1, isolated from saline soil.</title>
        <authorList>
            <person name="Cui H.L."/>
            <person name="Shi X."/>
        </authorList>
    </citation>
    <scope>NUCLEOTIDE SEQUENCE [LARGE SCALE GENOMIC DNA]</scope>
    <source>
        <strain evidence="2 3">NJ-3-1</strain>
    </source>
</reference>
<dbReference type="Pfam" id="PF21849">
    <property type="entry name" value="DUF6908"/>
    <property type="match status" value="1"/>
</dbReference>
<dbReference type="KEGG" id="halu:HUG12_10115"/>
<dbReference type="EMBL" id="CP058579">
    <property type="protein sequence ID" value="QLG62062.1"/>
    <property type="molecule type" value="Genomic_DNA"/>
</dbReference>
<protein>
    <recommendedName>
        <fullName evidence="1">DUF6908 domain-containing protein</fullName>
    </recommendedName>
</protein>
<dbReference type="RefSeq" id="WP_179268647.1">
    <property type="nucleotide sequence ID" value="NZ_CP058579.1"/>
</dbReference>
<evidence type="ECO:0000259" key="1">
    <source>
        <dbReference type="Pfam" id="PF21849"/>
    </source>
</evidence>
<feature type="domain" description="DUF6908" evidence="1">
    <location>
        <begin position="3"/>
        <end position="113"/>
    </location>
</feature>
<dbReference type="GeneID" id="56037816"/>
<dbReference type="Proteomes" id="UP000509626">
    <property type="component" value="Chromosome"/>
</dbReference>
<accession>A0A7D5QGH6</accession>
<evidence type="ECO:0000313" key="3">
    <source>
        <dbReference type="Proteomes" id="UP000509626"/>
    </source>
</evidence>
<dbReference type="InterPro" id="IPR054203">
    <property type="entry name" value="DUF6908"/>
</dbReference>
<dbReference type="OrthoDB" id="242695at2157"/>
<proteinExistence type="predicted"/>
<gene>
    <name evidence="2" type="ORF">HUG12_10115</name>
</gene>
<dbReference type="AlphaFoldDB" id="A0A7D5QGH6"/>
<organism evidence="2 3">
    <name type="scientific">Halorarum salinum</name>
    <dbReference type="NCBI Taxonomy" id="2743089"/>
    <lineage>
        <taxon>Archaea</taxon>
        <taxon>Methanobacteriati</taxon>
        <taxon>Methanobacteriota</taxon>
        <taxon>Stenosarchaea group</taxon>
        <taxon>Halobacteria</taxon>
        <taxon>Halobacteriales</taxon>
        <taxon>Haloferacaceae</taxon>
        <taxon>Halorarum</taxon>
    </lineage>
</organism>